<dbReference type="OrthoDB" id="1739345at2"/>
<proteinExistence type="predicted"/>
<feature type="region of interest" description="Disordered" evidence="1">
    <location>
        <begin position="138"/>
        <end position="179"/>
    </location>
</feature>
<comment type="caution">
    <text evidence="3">The sequence shown here is derived from an EMBL/GenBank/DDBJ whole genome shotgun (WGS) entry which is preliminary data.</text>
</comment>
<dbReference type="AlphaFoldDB" id="A0A841R380"/>
<reference evidence="3 4" key="1">
    <citation type="submission" date="2020-08" db="EMBL/GenBank/DDBJ databases">
        <title>Genomic Encyclopedia of Type Strains, Phase IV (KMG-IV): sequencing the most valuable type-strain genomes for metagenomic binning, comparative biology and taxonomic classification.</title>
        <authorList>
            <person name="Goeker M."/>
        </authorList>
    </citation>
    <scope>NUCLEOTIDE SEQUENCE [LARGE SCALE GENOMIC DNA]</scope>
    <source>
        <strain evidence="3 4">DSM 21255</strain>
    </source>
</reference>
<evidence type="ECO:0000256" key="2">
    <source>
        <dbReference type="SAM" id="Phobius"/>
    </source>
</evidence>
<feature type="compositionally biased region" description="Basic and acidic residues" evidence="1">
    <location>
        <begin position="82"/>
        <end position="103"/>
    </location>
</feature>
<feature type="transmembrane region" description="Helical" evidence="2">
    <location>
        <begin position="6"/>
        <end position="27"/>
    </location>
</feature>
<sequence>MEIVTTILWALLALIILILVVLLIFLWQRVHYEFAVQKYEGMATRVKIDWAWELLAAQARYDSGAGLFWEVKWPFGGMNSHPESKAEGIEARAKQMEEQAKEGKQRRKKANEDAEAIRQKAAERAEAAKADADYYAEEERLRKKTDSDDAAEWDSLEREAKRHRERQEARDEDDKAKPQPGVKDYLGLVRYALAQDILQPLATYLSRLWGRAKPRYAEGEATVGLADPYTQGLLMGAMYASLPALASRTGFVFNEEVIEGRFRTGGGIRPLAVVWDSLRLVCAAPVRKTAWYYWRHVINKEE</sequence>
<dbReference type="RefSeq" id="WP_159822807.1">
    <property type="nucleotide sequence ID" value="NZ_CABWNB010000002.1"/>
</dbReference>
<keyword evidence="2" id="KW-0472">Membrane</keyword>
<feature type="compositionally biased region" description="Basic and acidic residues" evidence="1">
    <location>
        <begin position="110"/>
        <end position="123"/>
    </location>
</feature>
<dbReference type="GeneID" id="93486156"/>
<evidence type="ECO:0000256" key="1">
    <source>
        <dbReference type="SAM" id="MobiDB-lite"/>
    </source>
</evidence>
<organism evidence="3 4">
    <name type="scientific">Negativicoccus succinicivorans</name>
    <dbReference type="NCBI Taxonomy" id="620903"/>
    <lineage>
        <taxon>Bacteria</taxon>
        <taxon>Bacillati</taxon>
        <taxon>Bacillota</taxon>
        <taxon>Negativicutes</taxon>
        <taxon>Veillonellales</taxon>
        <taxon>Veillonellaceae</taxon>
        <taxon>Negativicoccus</taxon>
    </lineage>
</organism>
<evidence type="ECO:0008006" key="5">
    <source>
        <dbReference type="Google" id="ProtNLM"/>
    </source>
</evidence>
<name>A0A841R380_9FIRM</name>
<accession>A0A841R380</accession>
<keyword evidence="2" id="KW-0812">Transmembrane</keyword>
<dbReference type="Proteomes" id="UP000591941">
    <property type="component" value="Unassembled WGS sequence"/>
</dbReference>
<feature type="compositionally biased region" description="Basic and acidic residues" evidence="1">
    <location>
        <begin position="138"/>
        <end position="147"/>
    </location>
</feature>
<evidence type="ECO:0000313" key="3">
    <source>
        <dbReference type="EMBL" id="MBB6477841.1"/>
    </source>
</evidence>
<protein>
    <recommendedName>
        <fullName evidence="5">DUF2953 domain-containing protein</fullName>
    </recommendedName>
</protein>
<gene>
    <name evidence="3" type="ORF">HNR45_000874</name>
</gene>
<dbReference type="EMBL" id="JACHHI010000003">
    <property type="protein sequence ID" value="MBB6477841.1"/>
    <property type="molecule type" value="Genomic_DNA"/>
</dbReference>
<keyword evidence="2" id="KW-1133">Transmembrane helix</keyword>
<keyword evidence="4" id="KW-1185">Reference proteome</keyword>
<feature type="compositionally biased region" description="Basic and acidic residues" evidence="1">
    <location>
        <begin position="155"/>
        <end position="177"/>
    </location>
</feature>
<feature type="region of interest" description="Disordered" evidence="1">
    <location>
        <begin position="82"/>
        <end position="123"/>
    </location>
</feature>
<evidence type="ECO:0000313" key="4">
    <source>
        <dbReference type="Proteomes" id="UP000591941"/>
    </source>
</evidence>